<keyword evidence="2" id="KW-1185">Reference proteome</keyword>
<gene>
    <name evidence="1" type="ORF">QAD02_008168</name>
</gene>
<name>A0ACC2N737_9HYME</name>
<proteinExistence type="predicted"/>
<organism evidence="1 2">
    <name type="scientific">Eretmocerus hayati</name>
    <dbReference type="NCBI Taxonomy" id="131215"/>
    <lineage>
        <taxon>Eukaryota</taxon>
        <taxon>Metazoa</taxon>
        <taxon>Ecdysozoa</taxon>
        <taxon>Arthropoda</taxon>
        <taxon>Hexapoda</taxon>
        <taxon>Insecta</taxon>
        <taxon>Pterygota</taxon>
        <taxon>Neoptera</taxon>
        <taxon>Endopterygota</taxon>
        <taxon>Hymenoptera</taxon>
        <taxon>Apocrita</taxon>
        <taxon>Proctotrupomorpha</taxon>
        <taxon>Chalcidoidea</taxon>
        <taxon>Aphelinidae</taxon>
        <taxon>Aphelininae</taxon>
        <taxon>Eretmocerus</taxon>
    </lineage>
</organism>
<dbReference type="Proteomes" id="UP001239111">
    <property type="component" value="Chromosome 4"/>
</dbReference>
<evidence type="ECO:0000313" key="1">
    <source>
        <dbReference type="EMBL" id="KAJ8666506.1"/>
    </source>
</evidence>
<evidence type="ECO:0000313" key="2">
    <source>
        <dbReference type="Proteomes" id="UP001239111"/>
    </source>
</evidence>
<dbReference type="EMBL" id="CM056744">
    <property type="protein sequence ID" value="KAJ8666506.1"/>
    <property type="molecule type" value="Genomic_DNA"/>
</dbReference>
<comment type="caution">
    <text evidence="1">The sequence shown here is derived from an EMBL/GenBank/DDBJ whole genome shotgun (WGS) entry which is preliminary data.</text>
</comment>
<protein>
    <submittedName>
        <fullName evidence="1">Uncharacterized protein</fullName>
    </submittedName>
</protein>
<sequence length="212" mass="24972">MYDTKWVDDRMKYLDKEYEDLRTISDDVSRKMTSNREQAQKLLNIRLMIFECDKTAQGSQHEAQRMRSACKESQIGNSVVYSSDTIYNKKNQPQSNQKSNQVPSSDNDWVAMHSSSLNFRQAEDSVEEELPEDNHDESTDSNQEDIPEINRKKISKSKKKTIKATREHLSPEDLEIVRKSGRFRTRKWRNKKKLFQSNDTILDYSKNRHETS</sequence>
<accession>A0ACC2N737</accession>
<reference evidence="1" key="1">
    <citation type="submission" date="2023-04" db="EMBL/GenBank/DDBJ databases">
        <title>A chromosome-level genome assembly of the parasitoid wasp Eretmocerus hayati.</title>
        <authorList>
            <person name="Zhong Y."/>
            <person name="Liu S."/>
            <person name="Liu Y."/>
        </authorList>
    </citation>
    <scope>NUCLEOTIDE SEQUENCE</scope>
    <source>
        <strain evidence="1">ZJU_SS_LIU_2023</strain>
    </source>
</reference>